<sequence>MGPSLPRQVRRDISREHGERVLAAQRDTQGRWQVGTDAALHLDTGDPQVQHVRWETVETLSWDADASTITVMVADGVEVRRTVVAFDGPGRLVELARERVDASFVARAHEKLDGARGTVTVVARRSPTRSGPVTFSYVLDRGLSSDDPEVRDATARALAVVRADLGLDGDAG</sequence>
<dbReference type="RefSeq" id="WP_149769126.1">
    <property type="nucleotide sequence ID" value="NZ_VDFQ02000002.1"/>
</dbReference>
<dbReference type="AlphaFoldDB" id="A0A5Q6RZR7"/>
<evidence type="ECO:0000313" key="2">
    <source>
        <dbReference type="Proteomes" id="UP000307768"/>
    </source>
</evidence>
<proteinExistence type="predicted"/>
<dbReference type="OrthoDB" id="5144898at2"/>
<accession>A0A5Q6RZR7</accession>
<dbReference type="EMBL" id="VDFQ02000002">
    <property type="protein sequence ID" value="KAA1423606.1"/>
    <property type="molecule type" value="Genomic_DNA"/>
</dbReference>
<comment type="caution">
    <text evidence="1">The sequence shown here is derived from an EMBL/GenBank/DDBJ whole genome shotgun (WGS) entry which is preliminary data.</text>
</comment>
<organism evidence="1 2">
    <name type="scientific">Mumia zhuanghuii</name>
    <dbReference type="NCBI Taxonomy" id="2585211"/>
    <lineage>
        <taxon>Bacteria</taxon>
        <taxon>Bacillati</taxon>
        <taxon>Actinomycetota</taxon>
        <taxon>Actinomycetes</taxon>
        <taxon>Propionibacteriales</taxon>
        <taxon>Nocardioidaceae</taxon>
        <taxon>Mumia</taxon>
    </lineage>
</organism>
<reference evidence="1 2" key="1">
    <citation type="submission" date="2019-09" db="EMBL/GenBank/DDBJ databases">
        <title>Mumia zhuanghuii sp. nov. isolated from the intestinal contents of plateau pika (Ochotona curzoniae) in the Qinghai-Tibet plateau of China.</title>
        <authorList>
            <person name="Tian Z."/>
        </authorList>
    </citation>
    <scope>NUCLEOTIDE SEQUENCE [LARGE SCALE GENOMIC DNA]</scope>
    <source>
        <strain evidence="2">350</strain>
    </source>
</reference>
<gene>
    <name evidence="1" type="ORF">FE697_008425</name>
</gene>
<name>A0A5Q6RZR7_9ACTN</name>
<protein>
    <submittedName>
        <fullName evidence="1">Uncharacterized protein</fullName>
    </submittedName>
</protein>
<evidence type="ECO:0000313" key="1">
    <source>
        <dbReference type="EMBL" id="KAA1423606.1"/>
    </source>
</evidence>
<dbReference type="Proteomes" id="UP000307768">
    <property type="component" value="Unassembled WGS sequence"/>
</dbReference>